<evidence type="ECO:0000313" key="2">
    <source>
        <dbReference type="EMBL" id="AVQ03916.1"/>
    </source>
</evidence>
<gene>
    <name evidence="2" type="ORF">B7G68_19945</name>
</gene>
<evidence type="ECO:0000313" key="3">
    <source>
        <dbReference type="Proteomes" id="UP000240527"/>
    </source>
</evidence>
<dbReference type="RefSeq" id="WP_013080965.1">
    <property type="nucleotide sequence ID" value="NZ_CP027850.1"/>
</dbReference>
<keyword evidence="1" id="KW-0732">Signal</keyword>
<sequence length="323" mass="34000">MRTAGERTVLCVTAFLAVVLGHAEIACAAQKAGKAPVDKLATAKLAPTKPTFAVKPESLRPLNPAADFIAYDSEAIELALEGGFALPTTALTGDARLLDTDRYYQGVGPISWRSNAFSHQAQPGGPIDSVRVSMAGAAPTAAYAPLTLSRPDAYELREVDVTVTRGWPSAVMLAGRKYALDVTPHAGVGFGGAGGSAEAGATLRLGKKKNMGDRVTNALGVREGDEAFGSRGRWYIYAAASGRAVGFNMLRGQNGDWSRAGLTQDATSRLIGDSQAGVAWRKGPMQASLGYIHREIKAKEGIMGLATQKDDVVALSFSLKPHW</sequence>
<protein>
    <submittedName>
        <fullName evidence="2">DUF2219 domain-containing protein</fullName>
    </submittedName>
</protein>
<evidence type="ECO:0000256" key="1">
    <source>
        <dbReference type="SAM" id="SignalP"/>
    </source>
</evidence>
<dbReference type="Pfam" id="PF09982">
    <property type="entry name" value="LpxR"/>
    <property type="match status" value="1"/>
</dbReference>
<dbReference type="EMBL" id="CP027850">
    <property type="protein sequence ID" value="AVQ03916.1"/>
    <property type="molecule type" value="Genomic_DNA"/>
</dbReference>
<organism evidence="2 3">
    <name type="scientific">Caulobacter segnis</name>
    <dbReference type="NCBI Taxonomy" id="88688"/>
    <lineage>
        <taxon>Bacteria</taxon>
        <taxon>Pseudomonadati</taxon>
        <taxon>Pseudomonadota</taxon>
        <taxon>Alphaproteobacteria</taxon>
        <taxon>Caulobacterales</taxon>
        <taxon>Caulobacteraceae</taxon>
        <taxon>Caulobacter</taxon>
    </lineage>
</organism>
<name>A0ABM6TL15_9CAUL</name>
<dbReference type="InterPro" id="IPR037107">
    <property type="entry name" value="Put_OMP_sf"/>
</dbReference>
<keyword evidence="3" id="KW-1185">Reference proteome</keyword>
<feature type="chain" id="PRO_5045594569" evidence="1">
    <location>
        <begin position="29"/>
        <end position="323"/>
    </location>
</feature>
<reference evidence="2 3" key="1">
    <citation type="journal article" date="2015" name="Biotechnol. Bioeng.">
        <title>Genome sequence and phenotypic characterization of Caulobacter segnis.</title>
        <authorList>
            <person name="Patel S."/>
            <person name="Fletcher B."/>
            <person name="Scott D.C."/>
            <person name="Ely B."/>
        </authorList>
    </citation>
    <scope>NUCLEOTIDE SEQUENCE [LARGE SCALE GENOMIC DNA]</scope>
    <source>
        <strain evidence="2 3">TK0059</strain>
    </source>
</reference>
<dbReference type="Proteomes" id="UP000240527">
    <property type="component" value="Chromosome"/>
</dbReference>
<proteinExistence type="predicted"/>
<accession>A0ABM6TL15</accession>
<feature type="signal peptide" evidence="1">
    <location>
        <begin position="1"/>
        <end position="28"/>
    </location>
</feature>
<dbReference type="Gene3D" id="2.40.128.140">
    <property type="entry name" value="Outer membrane protein"/>
    <property type="match status" value="1"/>
</dbReference>
<dbReference type="InterPro" id="IPR018707">
    <property type="entry name" value="LpxR"/>
</dbReference>